<protein>
    <submittedName>
        <fullName evidence="11">Uncharacterized protein</fullName>
    </submittedName>
</protein>
<dbReference type="GO" id="GO:0016020">
    <property type="term" value="C:membrane"/>
    <property type="evidence" value="ECO:0007669"/>
    <property type="project" value="UniProtKB-SubCell"/>
</dbReference>
<feature type="signal peptide" evidence="10">
    <location>
        <begin position="1"/>
        <end position="26"/>
    </location>
</feature>
<keyword evidence="9" id="KW-0325">Glycoprotein</keyword>
<evidence type="ECO:0000256" key="9">
    <source>
        <dbReference type="ARBA" id="ARBA00023180"/>
    </source>
</evidence>
<reference evidence="11 12" key="1">
    <citation type="journal article" date="2018" name="Sci. Rep.">
        <title>A complete Leishmania donovani reference genome identifies novel genetic variations associated with virulence.</title>
        <authorList>
            <person name="Lypaczewski P."/>
            <person name="Hoshizaki J."/>
            <person name="Zhang W.-W."/>
            <person name="McCall L.-I."/>
            <person name="Torcivia-Rodriguez J."/>
            <person name="Simonyan V."/>
            <person name="Kaur A."/>
            <person name="Dewar K."/>
            <person name="Matlashewski G."/>
        </authorList>
    </citation>
    <scope>NUCLEOTIDE SEQUENCE [LARGE SCALE GENOMIC DNA]</scope>
    <source>
        <strain evidence="11 12">LdCL</strain>
    </source>
</reference>
<keyword evidence="6" id="KW-1133">Transmembrane helix</keyword>
<keyword evidence="4 10" id="KW-0732">Signal</keyword>
<keyword evidence="12" id="KW-1185">Reference proteome</keyword>
<dbReference type="PANTHER" id="PTHR27000:SF642">
    <property type="entry name" value="INACTIVE LEUCINE-RICH REPEAT RECEPTOR KINASE XIAO-RELATED"/>
    <property type="match status" value="1"/>
</dbReference>
<evidence type="ECO:0000256" key="2">
    <source>
        <dbReference type="ARBA" id="ARBA00022614"/>
    </source>
</evidence>
<dbReference type="SUPFAM" id="SSF52058">
    <property type="entry name" value="L domain-like"/>
    <property type="match status" value="1"/>
</dbReference>
<keyword evidence="7" id="KW-0472">Membrane</keyword>
<accession>A0A3Q8I9D0</accession>
<evidence type="ECO:0000256" key="1">
    <source>
        <dbReference type="ARBA" id="ARBA00004167"/>
    </source>
</evidence>
<keyword evidence="8" id="KW-0675">Receptor</keyword>
<evidence type="ECO:0000313" key="12">
    <source>
        <dbReference type="Proteomes" id="UP000274082"/>
    </source>
</evidence>
<dbReference type="Gene3D" id="3.80.10.10">
    <property type="entry name" value="Ribonuclease Inhibitor"/>
    <property type="match status" value="1"/>
</dbReference>
<gene>
    <name evidence="11" type="ORF">LdCL_120018200</name>
</gene>
<sequence>MALCVRRLVLAATLAAVVALLPCTSSAPVARATETGDFTAAQRTNTLAVLQAFARAIPELGRKWTGDDFCSWEYTECNRTGVFVSVIGAPYAGTLPEMPVDVDYKHVIIRGLDFQQIKRLVGTLPASWSRLELLTLVSFPGCGVSGTLPASWRSMKSLALLWLEDGDSITGTVPPEWSSMRRLAMLLLRRLPLRSTLPIQWSSMASLKVLSLEGTQVYGSLPPEWSGMSKAQSLQLENCDLSGSLPPRVGCDAEAAYGLTEGQPLLRVCAGLVGPEGRSRCGHRG</sequence>
<dbReference type="PANTHER" id="PTHR27000">
    <property type="entry name" value="LEUCINE-RICH REPEAT RECEPTOR-LIKE PROTEIN KINASE FAMILY PROTEIN-RELATED"/>
    <property type="match status" value="1"/>
</dbReference>
<evidence type="ECO:0000256" key="10">
    <source>
        <dbReference type="SAM" id="SignalP"/>
    </source>
</evidence>
<dbReference type="EMBL" id="CP029511">
    <property type="protein sequence ID" value="AYU77042.1"/>
    <property type="molecule type" value="Genomic_DNA"/>
</dbReference>
<name>A0A3Q8I9D0_LEIDO</name>
<evidence type="ECO:0000256" key="6">
    <source>
        <dbReference type="ARBA" id="ARBA00022989"/>
    </source>
</evidence>
<comment type="subcellular location">
    <subcellularLocation>
        <location evidence="1">Membrane</location>
        <topology evidence="1">Single-pass membrane protein</topology>
    </subcellularLocation>
</comment>
<evidence type="ECO:0000256" key="3">
    <source>
        <dbReference type="ARBA" id="ARBA00022692"/>
    </source>
</evidence>
<evidence type="ECO:0000256" key="7">
    <source>
        <dbReference type="ARBA" id="ARBA00023136"/>
    </source>
</evidence>
<proteinExistence type="predicted"/>
<dbReference type="Proteomes" id="UP000274082">
    <property type="component" value="Chromosome 12"/>
</dbReference>
<keyword evidence="5" id="KW-0677">Repeat</keyword>
<dbReference type="OrthoDB" id="1877432at2759"/>
<evidence type="ECO:0000256" key="4">
    <source>
        <dbReference type="ARBA" id="ARBA00022729"/>
    </source>
</evidence>
<dbReference type="VEuPathDB" id="TriTrypDB:LDHU3_12.1160"/>
<keyword evidence="2" id="KW-0433">Leucine-rich repeat</keyword>
<evidence type="ECO:0000313" key="11">
    <source>
        <dbReference type="EMBL" id="AYU77042.1"/>
    </source>
</evidence>
<feature type="chain" id="PRO_5018694183" evidence="10">
    <location>
        <begin position="27"/>
        <end position="285"/>
    </location>
</feature>
<organism evidence="11 12">
    <name type="scientific">Leishmania donovani</name>
    <dbReference type="NCBI Taxonomy" id="5661"/>
    <lineage>
        <taxon>Eukaryota</taxon>
        <taxon>Discoba</taxon>
        <taxon>Euglenozoa</taxon>
        <taxon>Kinetoplastea</taxon>
        <taxon>Metakinetoplastina</taxon>
        <taxon>Trypanosomatida</taxon>
        <taxon>Trypanosomatidae</taxon>
        <taxon>Leishmaniinae</taxon>
        <taxon>Leishmania</taxon>
    </lineage>
</organism>
<keyword evidence="3" id="KW-0812">Transmembrane</keyword>
<evidence type="ECO:0000256" key="5">
    <source>
        <dbReference type="ARBA" id="ARBA00022737"/>
    </source>
</evidence>
<dbReference type="InterPro" id="IPR032675">
    <property type="entry name" value="LRR_dom_sf"/>
</dbReference>
<dbReference type="VEuPathDB" id="TriTrypDB:LdCL_120018200"/>
<dbReference type="AlphaFoldDB" id="A0A3Q8I9D0"/>
<evidence type="ECO:0000256" key="8">
    <source>
        <dbReference type="ARBA" id="ARBA00023170"/>
    </source>
</evidence>